<evidence type="ECO:0000259" key="8">
    <source>
        <dbReference type="PROSITE" id="PS51462"/>
    </source>
</evidence>
<sequence length="264" mass="28939">MLVRDGEFGLETFMLRRNPKSEFVPGQFVFPGGALDVNDQGNAELDLITVGLDDIEASKQLGIESGGLAYWVAAVRECFEEAGTLLARIDGEDLALADPHVHDQFQVHREAIYSGKRTVAEMCRDESLTLNLDALRYVSHWITPIGPTKRFDTRFFVARSPEGQRAAHDGGETVESCWIAPKEAMKLHHAGKFEMILPTVANLEPLVDMNSVDEVMRWANELSDIPEILPAIVIASDGSPTVLLPGDAGYEDALSQPPPPGSTR</sequence>
<evidence type="ECO:0000256" key="1">
    <source>
        <dbReference type="ARBA" id="ARBA00001936"/>
    </source>
</evidence>
<evidence type="ECO:0000256" key="2">
    <source>
        <dbReference type="ARBA" id="ARBA00001946"/>
    </source>
</evidence>
<dbReference type="CDD" id="cd18870">
    <property type="entry name" value="NUDIX_AcylCoAdiphos_Nudt19"/>
    <property type="match status" value="1"/>
</dbReference>
<proteinExistence type="predicted"/>
<dbReference type="PROSITE" id="PS51462">
    <property type="entry name" value="NUDIX"/>
    <property type="match status" value="1"/>
</dbReference>
<accession>A0A381NX86</accession>
<dbReference type="SUPFAM" id="SSF55811">
    <property type="entry name" value="Nudix"/>
    <property type="match status" value="1"/>
</dbReference>
<dbReference type="InterPro" id="IPR000086">
    <property type="entry name" value="NUDIX_hydrolase_dom"/>
</dbReference>
<dbReference type="GO" id="GO:0016818">
    <property type="term" value="F:hydrolase activity, acting on acid anhydrides, in phosphorus-containing anhydrides"/>
    <property type="evidence" value="ECO:0007669"/>
    <property type="project" value="InterPro"/>
</dbReference>
<feature type="region of interest" description="Disordered" evidence="7">
    <location>
        <begin position="245"/>
        <end position="264"/>
    </location>
</feature>
<gene>
    <name evidence="9" type="ORF">METZ01_LOCUS12085</name>
</gene>
<evidence type="ECO:0000256" key="7">
    <source>
        <dbReference type="SAM" id="MobiDB-lite"/>
    </source>
</evidence>
<comment type="cofactor">
    <cofactor evidence="1">
        <name>Mn(2+)</name>
        <dbReference type="ChEBI" id="CHEBI:29035"/>
    </cofactor>
</comment>
<evidence type="ECO:0000256" key="4">
    <source>
        <dbReference type="ARBA" id="ARBA00022801"/>
    </source>
</evidence>
<dbReference type="EMBL" id="UINC01000666">
    <property type="protein sequence ID" value="SUZ59231.1"/>
    <property type="molecule type" value="Genomic_DNA"/>
</dbReference>
<evidence type="ECO:0000256" key="5">
    <source>
        <dbReference type="ARBA" id="ARBA00022842"/>
    </source>
</evidence>
<keyword evidence="3" id="KW-0479">Metal-binding</keyword>
<reference evidence="9" key="1">
    <citation type="submission" date="2018-05" db="EMBL/GenBank/DDBJ databases">
        <authorList>
            <person name="Lanie J.A."/>
            <person name="Ng W.-L."/>
            <person name="Kazmierczak K.M."/>
            <person name="Andrzejewski T.M."/>
            <person name="Davidsen T.M."/>
            <person name="Wayne K.J."/>
            <person name="Tettelin H."/>
            <person name="Glass J.I."/>
            <person name="Rusch D."/>
            <person name="Podicherti R."/>
            <person name="Tsui H.-C.T."/>
            <person name="Winkler M.E."/>
        </authorList>
    </citation>
    <scope>NUCLEOTIDE SEQUENCE</scope>
</reference>
<dbReference type="PANTHER" id="PTHR12318:SF0">
    <property type="entry name" value="ACYL-COENZYME A DIPHOSPHATASE NUDT19"/>
    <property type="match status" value="1"/>
</dbReference>
<keyword evidence="6" id="KW-0464">Manganese</keyword>
<evidence type="ECO:0000256" key="6">
    <source>
        <dbReference type="ARBA" id="ARBA00023211"/>
    </source>
</evidence>
<organism evidence="9">
    <name type="scientific">marine metagenome</name>
    <dbReference type="NCBI Taxonomy" id="408172"/>
    <lineage>
        <taxon>unclassified sequences</taxon>
        <taxon>metagenomes</taxon>
        <taxon>ecological metagenomes</taxon>
    </lineage>
</organism>
<name>A0A381NX86_9ZZZZ</name>
<evidence type="ECO:0000313" key="9">
    <source>
        <dbReference type="EMBL" id="SUZ59231.1"/>
    </source>
</evidence>
<dbReference type="AlphaFoldDB" id="A0A381NX86"/>
<dbReference type="InterPro" id="IPR039121">
    <property type="entry name" value="NUDT19"/>
</dbReference>
<dbReference type="Gene3D" id="3.90.79.10">
    <property type="entry name" value="Nucleoside Triphosphate Pyrophosphohydrolase"/>
    <property type="match status" value="1"/>
</dbReference>
<dbReference type="PANTHER" id="PTHR12318">
    <property type="entry name" value="TESTOSTERONE-REGULATED PROTEIN RP2"/>
    <property type="match status" value="1"/>
</dbReference>
<evidence type="ECO:0000256" key="3">
    <source>
        <dbReference type="ARBA" id="ARBA00022723"/>
    </source>
</evidence>
<protein>
    <recommendedName>
        <fullName evidence="8">Nudix hydrolase domain-containing protein</fullName>
    </recommendedName>
</protein>
<keyword evidence="5" id="KW-0460">Magnesium</keyword>
<dbReference type="InterPro" id="IPR015797">
    <property type="entry name" value="NUDIX_hydrolase-like_dom_sf"/>
</dbReference>
<keyword evidence="4" id="KW-0378">Hydrolase</keyword>
<feature type="domain" description="Nudix hydrolase" evidence="8">
    <location>
        <begin position="1"/>
        <end position="201"/>
    </location>
</feature>
<dbReference type="GO" id="GO:0046872">
    <property type="term" value="F:metal ion binding"/>
    <property type="evidence" value="ECO:0007669"/>
    <property type="project" value="UniProtKB-KW"/>
</dbReference>
<comment type="cofactor">
    <cofactor evidence="2">
        <name>Mg(2+)</name>
        <dbReference type="ChEBI" id="CHEBI:18420"/>
    </cofactor>
</comment>